<dbReference type="AlphaFoldDB" id="A0A645A012"/>
<proteinExistence type="predicted"/>
<accession>A0A645A012</accession>
<dbReference type="EMBL" id="VSSQ01011251">
    <property type="protein sequence ID" value="MPM46377.1"/>
    <property type="molecule type" value="Genomic_DNA"/>
</dbReference>
<reference evidence="2" key="1">
    <citation type="submission" date="2019-08" db="EMBL/GenBank/DDBJ databases">
        <authorList>
            <person name="Kucharzyk K."/>
            <person name="Murdoch R.W."/>
            <person name="Higgins S."/>
            <person name="Loffler F."/>
        </authorList>
    </citation>
    <scope>NUCLEOTIDE SEQUENCE</scope>
</reference>
<protein>
    <submittedName>
        <fullName evidence="2">Uncharacterized protein</fullName>
    </submittedName>
</protein>
<sequence length="259" mass="30235">MKKRNDSLDKYYRSIELFEKLSSVLYWLLFILSLITLYINGDYINYILSAAFILLTLLFSIANNYLKIYLIPRAENKRRVHLLSNSLGVSLDNEKTNGYYNNSINPSFLRLGANIFENSLFAKSVVSRMLIKERIKITSYILLFLLSMLYRGANLSAVAIVAQTLFSGEVICKWLYMECLKNENEKIFEGLHHLFLSYSDGRKNEFIAQIIDYLVKYESVKAYCGIKQSSKIFFQINSEVSQEWEEIKKKLKIDKHMKS</sequence>
<gene>
    <name evidence="2" type="ORF">SDC9_93076</name>
</gene>
<feature type="transmembrane region" description="Helical" evidence="1">
    <location>
        <begin position="137"/>
        <end position="162"/>
    </location>
</feature>
<keyword evidence="1" id="KW-0472">Membrane</keyword>
<evidence type="ECO:0000256" key="1">
    <source>
        <dbReference type="SAM" id="Phobius"/>
    </source>
</evidence>
<comment type="caution">
    <text evidence="2">The sequence shown here is derived from an EMBL/GenBank/DDBJ whole genome shotgun (WGS) entry which is preliminary data.</text>
</comment>
<evidence type="ECO:0000313" key="2">
    <source>
        <dbReference type="EMBL" id="MPM46377.1"/>
    </source>
</evidence>
<feature type="transmembrane region" description="Helical" evidence="1">
    <location>
        <begin position="46"/>
        <end position="66"/>
    </location>
</feature>
<keyword evidence="1" id="KW-0812">Transmembrane</keyword>
<organism evidence="2">
    <name type="scientific">bioreactor metagenome</name>
    <dbReference type="NCBI Taxonomy" id="1076179"/>
    <lineage>
        <taxon>unclassified sequences</taxon>
        <taxon>metagenomes</taxon>
        <taxon>ecological metagenomes</taxon>
    </lineage>
</organism>
<name>A0A645A012_9ZZZZ</name>
<feature type="transmembrane region" description="Helical" evidence="1">
    <location>
        <begin position="21"/>
        <end position="40"/>
    </location>
</feature>
<keyword evidence="1" id="KW-1133">Transmembrane helix</keyword>